<evidence type="ECO:0000256" key="7">
    <source>
        <dbReference type="PROSITE-ProRule" id="PRU10141"/>
    </source>
</evidence>
<dbReference type="CDD" id="cd00192">
    <property type="entry name" value="PTKc"/>
    <property type="match status" value="1"/>
</dbReference>
<feature type="domain" description="Protein kinase" evidence="9">
    <location>
        <begin position="101"/>
        <end position="317"/>
    </location>
</feature>
<dbReference type="EC" id="2.7.10.2" evidence="8"/>
<evidence type="ECO:0000256" key="8">
    <source>
        <dbReference type="RuleBase" id="RU362096"/>
    </source>
</evidence>
<keyword evidence="3 8" id="KW-0418">Kinase</keyword>
<sequence>AQTAVDPWLLRCGFYHGYLPREDVGTLLRKQGDFLVRLSEIKNIVVYHRKGKWYLDESLKFNSAALLFAHYMNQPLILNKVPILLQRGVGLCRWEYFHRNVKIVKTVGRGAYGEVKMAELLKRNGRTDTVAVKTLTQKTEQAISPKLIKEILKEARIMRRLRHPNIVSFLGVVLIDHPLYIILEYVEGGALDSYLKKNKSKITNEERLEVALGVAWGMEYLHKMHVLHRDIAARNCLYERKISVSFNHCIGCIAIKKLQVKISDFGLSRRGSIYKMKTMQKMPIKYMAPESLSSFLFSQKTDVYSYGVRFILFNFIA</sequence>
<dbReference type="SMART" id="SM00219">
    <property type="entry name" value="TyrKc"/>
    <property type="match status" value="1"/>
</dbReference>
<dbReference type="PROSITE" id="PS00107">
    <property type="entry name" value="PROTEIN_KINASE_ATP"/>
    <property type="match status" value="1"/>
</dbReference>
<organism evidence="10 11">
    <name type="scientific">Necator americanus</name>
    <name type="common">Human hookworm</name>
    <dbReference type="NCBI Taxonomy" id="51031"/>
    <lineage>
        <taxon>Eukaryota</taxon>
        <taxon>Metazoa</taxon>
        <taxon>Ecdysozoa</taxon>
        <taxon>Nematoda</taxon>
        <taxon>Chromadorea</taxon>
        <taxon>Rhabditida</taxon>
        <taxon>Rhabditina</taxon>
        <taxon>Rhabditomorpha</taxon>
        <taxon>Strongyloidea</taxon>
        <taxon>Ancylostomatidae</taxon>
        <taxon>Bunostominae</taxon>
        <taxon>Necator</taxon>
    </lineage>
</organism>
<comment type="similarity">
    <text evidence="8">Belongs to the protein kinase superfamily. Tyr protein kinase family.</text>
</comment>
<dbReference type="InterPro" id="IPR001245">
    <property type="entry name" value="Ser-Thr/Tyr_kinase_cat_dom"/>
</dbReference>
<accession>W2TQK6</accession>
<evidence type="ECO:0000256" key="2">
    <source>
        <dbReference type="ARBA" id="ARBA00022741"/>
    </source>
</evidence>
<keyword evidence="2 7" id="KW-0547">Nucleotide-binding</keyword>
<dbReference type="InterPro" id="IPR050198">
    <property type="entry name" value="Non-receptor_tyrosine_kinases"/>
</dbReference>
<dbReference type="KEGG" id="nai:NECAME_17311"/>
<evidence type="ECO:0000256" key="4">
    <source>
        <dbReference type="ARBA" id="ARBA00022840"/>
    </source>
</evidence>
<keyword evidence="11" id="KW-1185">Reference proteome</keyword>
<dbReference type="InterPro" id="IPR020635">
    <property type="entry name" value="Tyr_kinase_cat_dom"/>
</dbReference>
<dbReference type="SMART" id="SM00252">
    <property type="entry name" value="SH2"/>
    <property type="match status" value="1"/>
</dbReference>
<protein>
    <recommendedName>
        <fullName evidence="8">Tyrosine-protein kinase</fullName>
        <ecNumber evidence="8">2.7.10.2</ecNumber>
    </recommendedName>
</protein>
<dbReference type="InterPro" id="IPR011009">
    <property type="entry name" value="Kinase-like_dom_sf"/>
</dbReference>
<proteinExistence type="inferred from homology"/>
<evidence type="ECO:0000259" key="9">
    <source>
        <dbReference type="PROSITE" id="PS50011"/>
    </source>
</evidence>
<dbReference type="Gene3D" id="3.30.505.10">
    <property type="entry name" value="SH2 domain"/>
    <property type="match status" value="1"/>
</dbReference>
<dbReference type="InterPro" id="IPR000980">
    <property type="entry name" value="SH2"/>
</dbReference>
<evidence type="ECO:0000313" key="11">
    <source>
        <dbReference type="Proteomes" id="UP000053676"/>
    </source>
</evidence>
<dbReference type="EMBL" id="KI658059">
    <property type="protein sequence ID" value="ETN83959.1"/>
    <property type="molecule type" value="Genomic_DNA"/>
</dbReference>
<dbReference type="SUPFAM" id="SSF55550">
    <property type="entry name" value="SH2 domain"/>
    <property type="match status" value="1"/>
</dbReference>
<reference evidence="11" key="1">
    <citation type="journal article" date="2014" name="Nat. Genet.">
        <title>Genome of the human hookworm Necator americanus.</title>
        <authorList>
            <person name="Tang Y.T."/>
            <person name="Gao X."/>
            <person name="Rosa B.A."/>
            <person name="Abubucker S."/>
            <person name="Hallsworth-Pepin K."/>
            <person name="Martin J."/>
            <person name="Tyagi R."/>
            <person name="Heizer E."/>
            <person name="Zhang X."/>
            <person name="Bhonagiri-Palsikar V."/>
            <person name="Minx P."/>
            <person name="Warren W.C."/>
            <person name="Wang Q."/>
            <person name="Zhan B."/>
            <person name="Hotez P.J."/>
            <person name="Sternberg P.W."/>
            <person name="Dougall A."/>
            <person name="Gaze S.T."/>
            <person name="Mulvenna J."/>
            <person name="Sotillo J."/>
            <person name="Ranganathan S."/>
            <person name="Rabelo E.M."/>
            <person name="Wilson R.K."/>
            <person name="Felgner P.L."/>
            <person name="Bethony J."/>
            <person name="Hawdon J.M."/>
            <person name="Gasser R.B."/>
            <person name="Loukas A."/>
            <person name="Mitreva M."/>
        </authorList>
    </citation>
    <scope>NUCLEOTIDE SEQUENCE [LARGE SCALE GENOMIC DNA]</scope>
</reference>
<feature type="non-terminal residue" evidence="10">
    <location>
        <position position="1"/>
    </location>
</feature>
<dbReference type="OMA" id="NDKEKEW"/>
<dbReference type="InterPro" id="IPR000719">
    <property type="entry name" value="Prot_kinase_dom"/>
</dbReference>
<evidence type="ECO:0000256" key="1">
    <source>
        <dbReference type="ARBA" id="ARBA00022679"/>
    </source>
</evidence>
<dbReference type="OrthoDB" id="3256376at2759"/>
<dbReference type="STRING" id="51031.W2TQK6"/>
<dbReference type="Proteomes" id="UP000053676">
    <property type="component" value="Unassembled WGS sequence"/>
</dbReference>
<keyword evidence="1 8" id="KW-0808">Transferase</keyword>
<evidence type="ECO:0000313" key="10">
    <source>
        <dbReference type="EMBL" id="ETN83959.1"/>
    </source>
</evidence>
<comment type="catalytic activity">
    <reaction evidence="6 8">
        <text>L-tyrosyl-[protein] + ATP = O-phospho-L-tyrosyl-[protein] + ADP + H(+)</text>
        <dbReference type="Rhea" id="RHEA:10596"/>
        <dbReference type="Rhea" id="RHEA-COMP:10136"/>
        <dbReference type="Rhea" id="RHEA-COMP:20101"/>
        <dbReference type="ChEBI" id="CHEBI:15378"/>
        <dbReference type="ChEBI" id="CHEBI:30616"/>
        <dbReference type="ChEBI" id="CHEBI:46858"/>
        <dbReference type="ChEBI" id="CHEBI:61978"/>
        <dbReference type="ChEBI" id="CHEBI:456216"/>
        <dbReference type="EC" id="2.7.10.2"/>
    </reaction>
</comment>
<evidence type="ECO:0000256" key="3">
    <source>
        <dbReference type="ARBA" id="ARBA00022777"/>
    </source>
</evidence>
<dbReference type="AlphaFoldDB" id="W2TQK6"/>
<dbReference type="GO" id="GO:0005524">
    <property type="term" value="F:ATP binding"/>
    <property type="evidence" value="ECO:0007669"/>
    <property type="project" value="UniProtKB-UniRule"/>
</dbReference>
<dbReference type="InterPro" id="IPR008266">
    <property type="entry name" value="Tyr_kinase_AS"/>
</dbReference>
<feature type="binding site" evidence="7">
    <location>
        <position position="133"/>
    </location>
    <ligand>
        <name>ATP</name>
        <dbReference type="ChEBI" id="CHEBI:30616"/>
    </ligand>
</feature>
<name>W2TQK6_NECAM</name>
<evidence type="ECO:0000256" key="6">
    <source>
        <dbReference type="ARBA" id="ARBA00051245"/>
    </source>
</evidence>
<dbReference type="Pfam" id="PF07714">
    <property type="entry name" value="PK_Tyr_Ser-Thr"/>
    <property type="match status" value="1"/>
</dbReference>
<dbReference type="PROSITE" id="PS50011">
    <property type="entry name" value="PROTEIN_KINASE_DOM"/>
    <property type="match status" value="1"/>
</dbReference>
<dbReference type="InterPro" id="IPR036860">
    <property type="entry name" value="SH2_dom_sf"/>
</dbReference>
<gene>
    <name evidence="10" type="ORF">NECAME_17311</name>
</gene>
<dbReference type="Gene3D" id="1.10.510.10">
    <property type="entry name" value="Transferase(Phosphotransferase) domain 1"/>
    <property type="match status" value="1"/>
</dbReference>
<dbReference type="SUPFAM" id="SSF56112">
    <property type="entry name" value="Protein kinase-like (PK-like)"/>
    <property type="match status" value="1"/>
</dbReference>
<evidence type="ECO:0000256" key="5">
    <source>
        <dbReference type="ARBA" id="ARBA00023137"/>
    </source>
</evidence>
<keyword evidence="4 7" id="KW-0067">ATP-binding</keyword>
<dbReference type="PANTHER" id="PTHR24418">
    <property type="entry name" value="TYROSINE-PROTEIN KINASE"/>
    <property type="match status" value="1"/>
</dbReference>
<dbReference type="GO" id="GO:0004715">
    <property type="term" value="F:non-membrane spanning protein tyrosine kinase activity"/>
    <property type="evidence" value="ECO:0007669"/>
    <property type="project" value="UniProtKB-EC"/>
</dbReference>
<dbReference type="PROSITE" id="PS00109">
    <property type="entry name" value="PROTEIN_KINASE_TYR"/>
    <property type="match status" value="1"/>
</dbReference>
<keyword evidence="5 8" id="KW-0829">Tyrosine-protein kinase</keyword>
<dbReference type="InterPro" id="IPR017441">
    <property type="entry name" value="Protein_kinase_ATP_BS"/>
</dbReference>